<protein>
    <recommendedName>
        <fullName evidence="5">Phytase-like domain-containing protein</fullName>
    </recommendedName>
</protein>
<feature type="region of interest" description="Disordered" evidence="1">
    <location>
        <begin position="207"/>
        <end position="238"/>
    </location>
</feature>
<reference evidence="3 4" key="1">
    <citation type="submission" date="2014-04" db="EMBL/GenBank/DDBJ databases">
        <authorList>
            <consortium name="DOE Joint Genome Institute"/>
            <person name="Kuo A."/>
            <person name="Gay G."/>
            <person name="Dore J."/>
            <person name="Kohler A."/>
            <person name="Nagy L.G."/>
            <person name="Floudas D."/>
            <person name="Copeland A."/>
            <person name="Barry K.W."/>
            <person name="Cichocki N."/>
            <person name="Veneault-Fourrey C."/>
            <person name="LaButti K."/>
            <person name="Lindquist E.A."/>
            <person name="Lipzen A."/>
            <person name="Lundell T."/>
            <person name="Morin E."/>
            <person name="Murat C."/>
            <person name="Sun H."/>
            <person name="Tunlid A."/>
            <person name="Henrissat B."/>
            <person name="Grigoriev I.V."/>
            <person name="Hibbett D.S."/>
            <person name="Martin F."/>
            <person name="Nordberg H.P."/>
            <person name="Cantor M.N."/>
            <person name="Hua S.X."/>
        </authorList>
    </citation>
    <scope>NUCLEOTIDE SEQUENCE [LARGE SCALE GENOMIC DNA]</scope>
    <source>
        <strain evidence="4">h7</strain>
    </source>
</reference>
<dbReference type="HOGENOM" id="CLU_754509_0_0_1"/>
<keyword evidence="2" id="KW-0732">Signal</keyword>
<accession>A0A0C2XSI0</accession>
<dbReference type="STRING" id="686832.A0A0C2XSI0"/>
<gene>
    <name evidence="3" type="ORF">M413DRAFT_28447</name>
</gene>
<dbReference type="Proteomes" id="UP000053424">
    <property type="component" value="Unassembled WGS sequence"/>
</dbReference>
<dbReference type="PANTHER" id="PTHR38705">
    <property type="entry name" value="PROTEIN RDS1"/>
    <property type="match status" value="1"/>
</dbReference>
<evidence type="ECO:0000256" key="2">
    <source>
        <dbReference type="SAM" id="SignalP"/>
    </source>
</evidence>
<name>A0A0C2XSI0_HEBCY</name>
<dbReference type="OrthoDB" id="2098436at2759"/>
<feature type="chain" id="PRO_5002158837" description="Phytase-like domain-containing protein" evidence="2">
    <location>
        <begin position="21"/>
        <end position="367"/>
    </location>
</feature>
<feature type="signal peptide" evidence="2">
    <location>
        <begin position="1"/>
        <end position="20"/>
    </location>
</feature>
<dbReference type="EMBL" id="KN831782">
    <property type="protein sequence ID" value="KIM40658.1"/>
    <property type="molecule type" value="Genomic_DNA"/>
</dbReference>
<evidence type="ECO:0000313" key="3">
    <source>
        <dbReference type="EMBL" id="KIM40658.1"/>
    </source>
</evidence>
<dbReference type="PANTHER" id="PTHR38705:SF1">
    <property type="entry name" value="PROTEIN RDS1"/>
    <property type="match status" value="1"/>
</dbReference>
<organism evidence="3 4">
    <name type="scientific">Hebeloma cylindrosporum</name>
    <dbReference type="NCBI Taxonomy" id="76867"/>
    <lineage>
        <taxon>Eukaryota</taxon>
        <taxon>Fungi</taxon>
        <taxon>Dikarya</taxon>
        <taxon>Basidiomycota</taxon>
        <taxon>Agaricomycotina</taxon>
        <taxon>Agaricomycetes</taxon>
        <taxon>Agaricomycetidae</taxon>
        <taxon>Agaricales</taxon>
        <taxon>Agaricineae</taxon>
        <taxon>Hymenogastraceae</taxon>
        <taxon>Hebeloma</taxon>
    </lineage>
</organism>
<evidence type="ECO:0008006" key="5">
    <source>
        <dbReference type="Google" id="ProtNLM"/>
    </source>
</evidence>
<evidence type="ECO:0000256" key="1">
    <source>
        <dbReference type="SAM" id="MobiDB-lite"/>
    </source>
</evidence>
<feature type="compositionally biased region" description="Pro residues" evidence="1">
    <location>
        <begin position="115"/>
        <end position="129"/>
    </location>
</feature>
<proteinExistence type="predicted"/>
<dbReference type="InterPro" id="IPR039254">
    <property type="entry name" value="Rds1"/>
</dbReference>
<dbReference type="AlphaFoldDB" id="A0A0C2XSI0"/>
<evidence type="ECO:0000313" key="4">
    <source>
        <dbReference type="Proteomes" id="UP000053424"/>
    </source>
</evidence>
<reference evidence="4" key="2">
    <citation type="submission" date="2015-01" db="EMBL/GenBank/DDBJ databases">
        <title>Evolutionary Origins and Diversification of the Mycorrhizal Mutualists.</title>
        <authorList>
            <consortium name="DOE Joint Genome Institute"/>
            <consortium name="Mycorrhizal Genomics Consortium"/>
            <person name="Kohler A."/>
            <person name="Kuo A."/>
            <person name="Nagy L.G."/>
            <person name="Floudas D."/>
            <person name="Copeland A."/>
            <person name="Barry K.W."/>
            <person name="Cichocki N."/>
            <person name="Veneault-Fourrey C."/>
            <person name="LaButti K."/>
            <person name="Lindquist E.A."/>
            <person name="Lipzen A."/>
            <person name="Lundell T."/>
            <person name="Morin E."/>
            <person name="Murat C."/>
            <person name="Riley R."/>
            <person name="Ohm R."/>
            <person name="Sun H."/>
            <person name="Tunlid A."/>
            <person name="Henrissat B."/>
            <person name="Grigoriev I.V."/>
            <person name="Hibbett D.S."/>
            <person name="Martin F."/>
        </authorList>
    </citation>
    <scope>NUCLEOTIDE SEQUENCE [LARGE SCALE GENOMIC DNA]</scope>
    <source>
        <strain evidence="4">h7</strain>
    </source>
</reference>
<sequence>MKKFCAFALLFLGGTLLVRAFPCSDVSKGDSNSPSPEFHPRSMFQNFPALNIVINPNGTAGVIPNGTFPTPIIPGNRPEPPSPPTGNRPEPRPPSIPGNRTEPIFPPTGNRPEPRPPSIPPNRPDPLFPPLGNRSEPRAFPSIPGNRSAPQPFPDITVNSSEPRPLPGVPGNRSDPQPFPTIPGNRSEPFPGISVNRSEPFPGIPVNRTEPQPLPFPGIPIPGNRSEPRPTLGNRSDSDSILFSRREVSLTWDLPGQNLEETGDESGAGLQLRTRSFAGDPKFVAWVSEFGDAVFTELFDIVNQSGQTIRPEPGSVVPPFGFGNTTVHDNRTIFLFITDYNLIQLSPANISLLNDHIVAGPALYEVS</sequence>
<keyword evidence="4" id="KW-1185">Reference proteome</keyword>
<feature type="region of interest" description="Disordered" evidence="1">
    <location>
        <begin position="63"/>
        <end position="186"/>
    </location>
</feature>
<feature type="compositionally biased region" description="Pro residues" evidence="1">
    <location>
        <begin position="77"/>
        <end position="96"/>
    </location>
</feature>